<sequence length="112" mass="12862">MILMLMPMLLLLLLLLQLPPLLMMDICCSLLLLLFCVIFDHDKRNDGTIICTNRLTVAYDDVITNACFLFRYLFEESVLNRSKNSNVQGAKSLRHTPVYAVAKNMKIRSLHC</sequence>
<feature type="chain" id="PRO_5008400414" description="Secreted protein" evidence="1">
    <location>
        <begin position="24"/>
        <end position="112"/>
    </location>
</feature>
<evidence type="ECO:0000313" key="2">
    <source>
        <dbReference type="EnsemblMetazoa" id="GBRI021895-PA"/>
    </source>
</evidence>
<accession>A0A1A9WJC1</accession>
<evidence type="ECO:0000256" key="1">
    <source>
        <dbReference type="SAM" id="SignalP"/>
    </source>
</evidence>
<organism evidence="2 3">
    <name type="scientific">Glossina brevipalpis</name>
    <dbReference type="NCBI Taxonomy" id="37001"/>
    <lineage>
        <taxon>Eukaryota</taxon>
        <taxon>Metazoa</taxon>
        <taxon>Ecdysozoa</taxon>
        <taxon>Arthropoda</taxon>
        <taxon>Hexapoda</taxon>
        <taxon>Insecta</taxon>
        <taxon>Pterygota</taxon>
        <taxon>Neoptera</taxon>
        <taxon>Endopterygota</taxon>
        <taxon>Diptera</taxon>
        <taxon>Brachycera</taxon>
        <taxon>Muscomorpha</taxon>
        <taxon>Hippoboscoidea</taxon>
        <taxon>Glossinidae</taxon>
        <taxon>Glossina</taxon>
    </lineage>
</organism>
<name>A0A1A9WJC1_9MUSC</name>
<reference evidence="2" key="2">
    <citation type="submission" date="2020-05" db="UniProtKB">
        <authorList>
            <consortium name="EnsemblMetazoa"/>
        </authorList>
    </citation>
    <scope>IDENTIFICATION</scope>
    <source>
        <strain evidence="2">IAEA</strain>
    </source>
</reference>
<dbReference type="EnsemblMetazoa" id="GBRI021895-RA">
    <property type="protein sequence ID" value="GBRI021895-PA"/>
    <property type="gene ID" value="GBRI021895"/>
</dbReference>
<evidence type="ECO:0008006" key="4">
    <source>
        <dbReference type="Google" id="ProtNLM"/>
    </source>
</evidence>
<dbReference type="Proteomes" id="UP000091820">
    <property type="component" value="Unassembled WGS sequence"/>
</dbReference>
<keyword evidence="3" id="KW-1185">Reference proteome</keyword>
<dbReference type="VEuPathDB" id="VectorBase:GBRI021895"/>
<protein>
    <recommendedName>
        <fullName evidence="4">Secreted protein</fullName>
    </recommendedName>
</protein>
<dbReference type="AlphaFoldDB" id="A0A1A9WJC1"/>
<evidence type="ECO:0000313" key="3">
    <source>
        <dbReference type="Proteomes" id="UP000091820"/>
    </source>
</evidence>
<reference evidence="3" key="1">
    <citation type="submission" date="2014-03" db="EMBL/GenBank/DDBJ databases">
        <authorList>
            <person name="Aksoy S."/>
            <person name="Warren W."/>
            <person name="Wilson R.K."/>
        </authorList>
    </citation>
    <scope>NUCLEOTIDE SEQUENCE [LARGE SCALE GENOMIC DNA]</scope>
    <source>
        <strain evidence="3">IAEA</strain>
    </source>
</reference>
<feature type="signal peptide" evidence="1">
    <location>
        <begin position="1"/>
        <end position="23"/>
    </location>
</feature>
<proteinExistence type="predicted"/>
<keyword evidence="1" id="KW-0732">Signal</keyword>